<sequence>MAGWTNKETVANFEIYIGKSVRSWYMQLKPEAKSSWAVLRQRFISRWAQPKMSKEDKYHQMLQEPGEDVLEFFFRFNHAARNCNYEYSKGRSKLNEHVRRFCTKIQDVELGKRIGENMFKDIDELEEYLDHKDRLNTLFDTQHPKKKKETTRPLVASNVFAAQLPKLDQFGMTHARTSDFQA</sequence>
<dbReference type="AlphaFoldDB" id="A0A6G0W3F5"/>
<keyword evidence="3" id="KW-1185">Reference proteome</keyword>
<proteinExistence type="predicted"/>
<evidence type="ECO:0000313" key="3">
    <source>
        <dbReference type="Proteomes" id="UP000481153"/>
    </source>
</evidence>
<organism evidence="2 3">
    <name type="scientific">Aphanomyces euteiches</name>
    <dbReference type="NCBI Taxonomy" id="100861"/>
    <lineage>
        <taxon>Eukaryota</taxon>
        <taxon>Sar</taxon>
        <taxon>Stramenopiles</taxon>
        <taxon>Oomycota</taxon>
        <taxon>Saprolegniomycetes</taxon>
        <taxon>Saprolegniales</taxon>
        <taxon>Verrucalvaceae</taxon>
        <taxon>Aphanomyces</taxon>
    </lineage>
</organism>
<dbReference type="InterPro" id="IPR005162">
    <property type="entry name" value="Retrotrans_gag_dom"/>
</dbReference>
<reference evidence="2 3" key="1">
    <citation type="submission" date="2019-07" db="EMBL/GenBank/DDBJ databases">
        <title>Genomics analysis of Aphanomyces spp. identifies a new class of oomycete effector associated with host adaptation.</title>
        <authorList>
            <person name="Gaulin E."/>
        </authorList>
    </citation>
    <scope>NUCLEOTIDE SEQUENCE [LARGE SCALE GENOMIC DNA]</scope>
    <source>
        <strain evidence="2 3">ATCC 201684</strain>
    </source>
</reference>
<evidence type="ECO:0000259" key="1">
    <source>
        <dbReference type="Pfam" id="PF03732"/>
    </source>
</evidence>
<comment type="caution">
    <text evidence="2">The sequence shown here is derived from an EMBL/GenBank/DDBJ whole genome shotgun (WGS) entry which is preliminary data.</text>
</comment>
<accession>A0A6G0W3F5</accession>
<evidence type="ECO:0000313" key="2">
    <source>
        <dbReference type="EMBL" id="KAF0721635.1"/>
    </source>
</evidence>
<dbReference type="Proteomes" id="UP000481153">
    <property type="component" value="Unassembled WGS sequence"/>
</dbReference>
<feature type="domain" description="Retrotransposon gag" evidence="1">
    <location>
        <begin position="22"/>
        <end position="85"/>
    </location>
</feature>
<protein>
    <recommendedName>
        <fullName evidence="1">Retrotransposon gag domain-containing protein</fullName>
    </recommendedName>
</protein>
<gene>
    <name evidence="2" type="ORF">Ae201684_019025</name>
</gene>
<dbReference type="VEuPathDB" id="FungiDB:AeMF1_006366"/>
<dbReference type="EMBL" id="VJMJ01000376">
    <property type="protein sequence ID" value="KAF0721635.1"/>
    <property type="molecule type" value="Genomic_DNA"/>
</dbReference>
<name>A0A6G0W3F5_9STRA</name>
<dbReference type="Pfam" id="PF03732">
    <property type="entry name" value="Retrotrans_gag"/>
    <property type="match status" value="1"/>
</dbReference>